<keyword evidence="1" id="KW-0732">Signal</keyword>
<protein>
    <submittedName>
        <fullName evidence="2">Uncharacterized protein</fullName>
    </submittedName>
</protein>
<gene>
    <name evidence="2" type="ORF">IE877_05235</name>
</gene>
<evidence type="ECO:0000313" key="3">
    <source>
        <dbReference type="Proteomes" id="UP000652176"/>
    </source>
</evidence>
<dbReference type="RefSeq" id="WP_192373676.1">
    <property type="nucleotide sequence ID" value="NZ_CAJHIV010000001.1"/>
</dbReference>
<dbReference type="Proteomes" id="UP000652176">
    <property type="component" value="Unassembled WGS sequence"/>
</dbReference>
<evidence type="ECO:0000256" key="1">
    <source>
        <dbReference type="SAM" id="SignalP"/>
    </source>
</evidence>
<accession>A0ABR9CX42</accession>
<name>A0ABR9CX42_9GAMM</name>
<feature type="signal peptide" evidence="1">
    <location>
        <begin position="1"/>
        <end position="27"/>
    </location>
</feature>
<dbReference type="EMBL" id="JACXSS010000001">
    <property type="protein sequence ID" value="MBD9355285.1"/>
    <property type="molecule type" value="Genomic_DNA"/>
</dbReference>
<organism evidence="2 3">
    <name type="scientific">Methylomonas albis</name>
    <dbReference type="NCBI Taxonomy" id="1854563"/>
    <lineage>
        <taxon>Bacteria</taxon>
        <taxon>Pseudomonadati</taxon>
        <taxon>Pseudomonadota</taxon>
        <taxon>Gammaproteobacteria</taxon>
        <taxon>Methylococcales</taxon>
        <taxon>Methylococcaceae</taxon>
        <taxon>Methylomonas</taxon>
    </lineage>
</organism>
<evidence type="ECO:0000313" key="2">
    <source>
        <dbReference type="EMBL" id="MBD9355285.1"/>
    </source>
</evidence>
<proteinExistence type="predicted"/>
<sequence>MKTPIFRPRHAGIALALSFCLADQAMAAASYSSSAAVGYSITVLNSTNPTAGDNTGLAILGTYLQPSDDGSFYAAVSGDGQYQAHSPSPAAVAVTSIFNGTFTANGSAALGSVDSLHTGLFGLEFSNSGPYSYNLAVNLDYALQASAYGEFADSSISFDYWDEAGSISGFDYASAAAFTGYLDDQQSASNTVTWYFTLAAGATEQLYAQVGIQSHLESADASPVPLPGAAWLFLTSMMTGLALLDRRKQAAA</sequence>
<comment type="caution">
    <text evidence="2">The sequence shown here is derived from an EMBL/GenBank/DDBJ whole genome shotgun (WGS) entry which is preliminary data.</text>
</comment>
<feature type="chain" id="PRO_5045911788" evidence="1">
    <location>
        <begin position="28"/>
        <end position="252"/>
    </location>
</feature>
<keyword evidence="3" id="KW-1185">Reference proteome</keyword>
<reference evidence="2 3" key="1">
    <citation type="submission" date="2020-09" db="EMBL/GenBank/DDBJ databases">
        <title>Methylomonas albis sp. nov. and Methylomonas fluvii sp. nov.: Two cold-adapted methanotrophs from the River Elbe and an amended description of Methylovulum psychrotolerans strain Eb1.</title>
        <authorList>
            <person name="Bussmann I.K."/>
            <person name="Klings K.-W."/>
            <person name="Warnstedt J."/>
            <person name="Hoppert M."/>
            <person name="Saborowski A."/>
            <person name="Horn F."/>
            <person name="Liebner S."/>
        </authorList>
    </citation>
    <scope>NUCLEOTIDE SEQUENCE [LARGE SCALE GENOMIC DNA]</scope>
    <source>
        <strain evidence="2 3">EbA</strain>
    </source>
</reference>